<proteinExistence type="evidence at transcript level"/>
<accession>T1DQ64</accession>
<dbReference type="AlphaFoldDB" id="T1DQ64"/>
<reference evidence="2" key="1">
    <citation type="submission" date="2013-07" db="EMBL/GenBank/DDBJ databases">
        <title>Transcriptome sequencing and developmental regulation of gene expression in Anopheles aquasalis.</title>
        <authorList>
            <consortium name="Brazilian Malaria Network (MCT/CNPq/MS/SCTIE/DECIT/PRONEX 555648/2009-5) and Research Network on Bioactive Molecules from Arthropod Vectors (NAP-MOBIARVE"/>
            <consortium name="University of Sao Paulo)"/>
            <person name="Marinotti O."/>
            <person name="Ribeiro J.M.C."/>
            <person name="Costa-da-Silva A.L."/>
            <person name="Silva M.C.P."/>
            <person name="Lopes A.R."/>
            <person name="Barros M.S."/>
            <person name="Sa-Nunes A."/>
            <person name="Konjin B.B."/>
            <person name="Carvalho E."/>
            <person name="Suesdek L."/>
            <person name="Silva-Neto M.A.C."/>
            <person name="Capurro M.L."/>
        </authorList>
    </citation>
    <scope>NUCLEOTIDE SEQUENCE</scope>
    <source>
        <tissue evidence="2">Whole body</tissue>
    </source>
</reference>
<evidence type="ECO:0000256" key="1">
    <source>
        <dbReference type="SAM" id="MobiDB-lite"/>
    </source>
</evidence>
<protein>
    <submittedName>
        <fullName evidence="2">Uncharacterized protein</fullName>
    </submittedName>
</protein>
<name>T1DQ64_ANOAQ</name>
<sequence length="85" mass="9257">MQIKESKTTLAIAGVAVSTAERVLRRAEHCRTVDEQPGIGGLRLKLSEGFCRRTYCRPVPGAPSTNPPQTESSRPTVDLLLLRAP</sequence>
<evidence type="ECO:0000313" key="2">
    <source>
        <dbReference type="EMBL" id="JAA98866.1"/>
    </source>
</evidence>
<dbReference type="EMBL" id="GAMD01002724">
    <property type="protein sequence ID" value="JAA98866.1"/>
    <property type="molecule type" value="mRNA"/>
</dbReference>
<feature type="region of interest" description="Disordered" evidence="1">
    <location>
        <begin position="59"/>
        <end position="85"/>
    </location>
</feature>
<feature type="compositionally biased region" description="Polar residues" evidence="1">
    <location>
        <begin position="63"/>
        <end position="75"/>
    </location>
</feature>
<organism evidence="2">
    <name type="scientific">Anopheles aquasalis</name>
    <name type="common">Malaria mosquito</name>
    <dbReference type="NCBI Taxonomy" id="42839"/>
    <lineage>
        <taxon>Eukaryota</taxon>
        <taxon>Metazoa</taxon>
        <taxon>Ecdysozoa</taxon>
        <taxon>Arthropoda</taxon>
        <taxon>Hexapoda</taxon>
        <taxon>Insecta</taxon>
        <taxon>Pterygota</taxon>
        <taxon>Neoptera</taxon>
        <taxon>Endopterygota</taxon>
        <taxon>Diptera</taxon>
        <taxon>Nematocera</taxon>
        <taxon>Culicoidea</taxon>
        <taxon>Culicidae</taxon>
        <taxon>Anophelinae</taxon>
        <taxon>Anopheles</taxon>
    </lineage>
</organism>